<dbReference type="PANTHER" id="PTHR23416:SF23">
    <property type="entry name" value="ACETYLTRANSFERASE C18B11.09C-RELATED"/>
    <property type="match status" value="1"/>
</dbReference>
<dbReference type="InterPro" id="IPR051159">
    <property type="entry name" value="Hexapeptide_acetyltransf"/>
</dbReference>
<dbReference type="CDD" id="cd04647">
    <property type="entry name" value="LbH_MAT_like"/>
    <property type="match status" value="1"/>
</dbReference>
<dbReference type="PANTHER" id="PTHR23416">
    <property type="entry name" value="SIALIC ACID SYNTHASE-RELATED"/>
    <property type="match status" value="1"/>
</dbReference>
<dbReference type="SUPFAM" id="SSF51161">
    <property type="entry name" value="Trimeric LpxA-like enzymes"/>
    <property type="match status" value="1"/>
</dbReference>
<dbReference type="GO" id="GO:0008374">
    <property type="term" value="F:O-acyltransferase activity"/>
    <property type="evidence" value="ECO:0007669"/>
    <property type="project" value="TreeGrafter"/>
</dbReference>
<keyword evidence="3" id="KW-0812">Transmembrane</keyword>
<keyword evidence="2 4" id="KW-0808">Transferase</keyword>
<dbReference type="Pfam" id="PF00132">
    <property type="entry name" value="Hexapep"/>
    <property type="match status" value="1"/>
</dbReference>
<evidence type="ECO:0000313" key="4">
    <source>
        <dbReference type="EMBL" id="SNS23653.1"/>
    </source>
</evidence>
<name>A0A239CWB7_9BURK</name>
<evidence type="ECO:0000256" key="3">
    <source>
        <dbReference type="SAM" id="Phobius"/>
    </source>
</evidence>
<dbReference type="AlphaFoldDB" id="A0A239CWB7"/>
<protein>
    <submittedName>
        <fullName evidence="4">Galactoside O-acetyltransferase</fullName>
    </submittedName>
</protein>
<dbReference type="InterPro" id="IPR011004">
    <property type="entry name" value="Trimer_LpxA-like_sf"/>
</dbReference>
<dbReference type="InterPro" id="IPR001451">
    <property type="entry name" value="Hexapep"/>
</dbReference>
<dbReference type="GO" id="GO:0005829">
    <property type="term" value="C:cytosol"/>
    <property type="evidence" value="ECO:0007669"/>
    <property type="project" value="TreeGrafter"/>
</dbReference>
<evidence type="ECO:0000313" key="5">
    <source>
        <dbReference type="Proteomes" id="UP000198284"/>
    </source>
</evidence>
<keyword evidence="5" id="KW-1185">Reference proteome</keyword>
<keyword evidence="3" id="KW-0472">Membrane</keyword>
<keyword evidence="3" id="KW-1133">Transmembrane helix</keyword>
<evidence type="ECO:0000256" key="1">
    <source>
        <dbReference type="ARBA" id="ARBA00007274"/>
    </source>
</evidence>
<accession>A0A239CWB7</accession>
<reference evidence="4 5" key="1">
    <citation type="submission" date="2017-06" db="EMBL/GenBank/DDBJ databases">
        <authorList>
            <person name="Kim H.J."/>
            <person name="Triplett B.A."/>
        </authorList>
    </citation>
    <scope>NUCLEOTIDE SEQUENCE [LARGE SCALE GENOMIC DNA]</scope>
    <source>
        <strain evidence="4 5">U15</strain>
    </source>
</reference>
<dbReference type="OrthoDB" id="9815592at2"/>
<dbReference type="EMBL" id="FZOT01000001">
    <property type="protein sequence ID" value="SNS23653.1"/>
    <property type="molecule type" value="Genomic_DNA"/>
</dbReference>
<comment type="similarity">
    <text evidence="1">Belongs to the transferase hexapeptide repeat family.</text>
</comment>
<dbReference type="Gene3D" id="2.160.10.10">
    <property type="entry name" value="Hexapeptide repeat proteins"/>
    <property type="match status" value="1"/>
</dbReference>
<sequence length="184" mass="19779">MSYLAFLRDKAKGYSLGLMLRLEFESLFFGLAGLVPTTFGVFVRAAICKLFLKSCRGLSWIQPRVTIVHGDRITVGSHFAVNSGTYINGFGGIEMGSHVLIGSNVTISSGQHPIDGRLPPVFARQSLPKKIVIEDDVWIGAGAVIMPGVRLAQGTVVGANAVVTRDTEPYSIVVGAPAHKIRNR</sequence>
<feature type="transmembrane region" description="Helical" evidence="3">
    <location>
        <begin position="27"/>
        <end position="47"/>
    </location>
</feature>
<dbReference type="RefSeq" id="WP_089397821.1">
    <property type="nucleotide sequence ID" value="NZ_FZOT01000001.1"/>
</dbReference>
<gene>
    <name evidence="4" type="ORF">SAMN06265795_101653</name>
</gene>
<proteinExistence type="inferred from homology"/>
<dbReference type="Proteomes" id="UP000198284">
    <property type="component" value="Unassembled WGS sequence"/>
</dbReference>
<organism evidence="4 5">
    <name type="scientific">Noviherbaspirillum humi</name>
    <dbReference type="NCBI Taxonomy" id="1688639"/>
    <lineage>
        <taxon>Bacteria</taxon>
        <taxon>Pseudomonadati</taxon>
        <taxon>Pseudomonadota</taxon>
        <taxon>Betaproteobacteria</taxon>
        <taxon>Burkholderiales</taxon>
        <taxon>Oxalobacteraceae</taxon>
        <taxon>Noviherbaspirillum</taxon>
    </lineage>
</organism>
<evidence type="ECO:0000256" key="2">
    <source>
        <dbReference type="ARBA" id="ARBA00022679"/>
    </source>
</evidence>